<keyword evidence="3 5" id="KW-0347">Helicase</keyword>
<dbReference type="GO" id="GO:0016787">
    <property type="term" value="F:hydrolase activity"/>
    <property type="evidence" value="ECO:0007669"/>
    <property type="project" value="UniProtKB-UniRule"/>
</dbReference>
<keyword evidence="4 5" id="KW-0067">ATP-binding</keyword>
<dbReference type="GO" id="GO:0003677">
    <property type="term" value="F:DNA binding"/>
    <property type="evidence" value="ECO:0007669"/>
    <property type="project" value="InterPro"/>
</dbReference>
<dbReference type="Pfam" id="PF13538">
    <property type="entry name" value="UvrD_C_2"/>
    <property type="match status" value="1"/>
</dbReference>
<dbReference type="SUPFAM" id="SSF52540">
    <property type="entry name" value="P-loop containing nucleoside triphosphate hydrolases"/>
    <property type="match status" value="2"/>
</dbReference>
<dbReference type="PANTHER" id="PTHR11070">
    <property type="entry name" value="UVRD / RECB / PCRA DNA HELICASE FAMILY MEMBER"/>
    <property type="match status" value="1"/>
</dbReference>
<protein>
    <recommendedName>
        <fullName evidence="6">UvrD-like helicase ATP-binding domain-containing protein</fullName>
    </recommendedName>
</protein>
<evidence type="ECO:0000313" key="7">
    <source>
        <dbReference type="EMBL" id="KUO95013.1"/>
    </source>
</evidence>
<evidence type="ECO:0000256" key="3">
    <source>
        <dbReference type="ARBA" id="ARBA00022806"/>
    </source>
</evidence>
<dbReference type="EMBL" id="LPVJ01000061">
    <property type="protein sequence ID" value="KUO95013.1"/>
    <property type="molecule type" value="Genomic_DNA"/>
</dbReference>
<sequence>MRCLRTKLEDELLKEKEHVEAIRAHILRDAEALRGNVRPSNDYTETVLAAILQNQSRELIKSHRQPHFARIFFKEHGRAVKEDAYIGRFGIFERETLQPIVLDWRSPIANLYYDDSFENVSVEVDPKHPLTFDLERKRQFEFRDGSLEAFYDSENGALIDRLLLERLSARSGDKLQDIVETIQAEQNRIIRADARENMVVQGVAGSGKTTIALHRLSYLAYQKRNNAAHTQFLVIAPNRVFLDYIANVLPDLGVEGVTQFTWEDLTHHLLPKKTKFASEERKRALFFEETDNGKCEEQRVTVLAARLRGSMAFAKLLERVVEKVAKQMVPDADLVLSPRHQMTKEEIARRFFEDYRYEPYLKRRKRLLDSLSRFAQDAIKDEIARFDKRLTKGKYADALEQSAKIRAAIEERYERFARTVKNIDIYALYRKVLMSENNVSRVLATLSDDTELNEQTKRYVLTRYADSDSSWEWEDSAALLFLTRQFHGFASDTRFAHMIVDEAQDLSAFQIFVLTKLSPNATLSIFGDISQSISPYKGLTSWDEVTRDVFLDRASYKTLEQSYRSTVEIVTFANRALRHHQTPGIPLAKPVLRHGAEPEILKTSEAQEVALLIELIGRVQSEGFKQIAVIEKTMAACSAMQERLQKEASYALPLLSEKTERYEGGLHLMPIYMSKGLEFDAVIVLNPSANAYDANSSLHAKLLYVACTRALHRLYILQKDSLTPLLK</sequence>
<proteinExistence type="predicted"/>
<dbReference type="OrthoDB" id="9787585at2"/>
<keyword evidence="8" id="KW-1185">Reference proteome</keyword>
<dbReference type="InterPro" id="IPR014016">
    <property type="entry name" value="UvrD-like_ATP-bd"/>
</dbReference>
<dbReference type="PANTHER" id="PTHR11070:SF17">
    <property type="entry name" value="DNA HELICASE IV"/>
    <property type="match status" value="1"/>
</dbReference>
<name>A0A117SX84_9BACL</name>
<evidence type="ECO:0000256" key="4">
    <source>
        <dbReference type="ARBA" id="ARBA00022840"/>
    </source>
</evidence>
<organism evidence="7 8">
    <name type="scientific">Ferroacidibacillus organovorans</name>
    <dbReference type="NCBI Taxonomy" id="1765683"/>
    <lineage>
        <taxon>Bacteria</taxon>
        <taxon>Bacillati</taxon>
        <taxon>Bacillota</taxon>
        <taxon>Bacilli</taxon>
        <taxon>Bacillales</taxon>
        <taxon>Alicyclobacillaceae</taxon>
        <taxon>Ferroacidibacillus</taxon>
    </lineage>
</organism>
<reference evidence="7 8" key="1">
    <citation type="submission" date="2015-12" db="EMBL/GenBank/DDBJ databases">
        <title>Draft genome sequence of Acidibacillus ferrooxidans ITV001, isolated from a chalcopyrite acid mine drainage site in Brazil.</title>
        <authorList>
            <person name="Dall'Agnol H."/>
            <person name="Nancucheo I."/>
            <person name="Johnson B."/>
            <person name="Oliveira R."/>
            <person name="Leite L."/>
            <person name="Pylro V."/>
            <person name="Nunes G.L."/>
            <person name="Tzotzos G."/>
            <person name="Fernandes G.R."/>
            <person name="Dutra J."/>
            <person name="Orellana S.C."/>
            <person name="Oliveira G."/>
        </authorList>
    </citation>
    <scope>NUCLEOTIDE SEQUENCE [LARGE SCALE GENOMIC DNA]</scope>
    <source>
        <strain evidence="8">ITV01</strain>
    </source>
</reference>
<keyword evidence="2 5" id="KW-0378">Hydrolase</keyword>
<dbReference type="AlphaFoldDB" id="A0A117SX84"/>
<evidence type="ECO:0000259" key="6">
    <source>
        <dbReference type="PROSITE" id="PS51198"/>
    </source>
</evidence>
<evidence type="ECO:0000313" key="8">
    <source>
        <dbReference type="Proteomes" id="UP000053557"/>
    </source>
</evidence>
<evidence type="ECO:0000256" key="2">
    <source>
        <dbReference type="ARBA" id="ARBA00022801"/>
    </source>
</evidence>
<feature type="domain" description="UvrD-like helicase ATP-binding" evidence="6">
    <location>
        <begin position="181"/>
        <end position="566"/>
    </location>
</feature>
<dbReference type="InterPro" id="IPR027785">
    <property type="entry name" value="UvrD-like_helicase_C"/>
</dbReference>
<dbReference type="Gene3D" id="3.40.50.300">
    <property type="entry name" value="P-loop containing nucleotide triphosphate hydrolases"/>
    <property type="match status" value="2"/>
</dbReference>
<dbReference type="InterPro" id="IPR027417">
    <property type="entry name" value="P-loop_NTPase"/>
</dbReference>
<dbReference type="GO" id="GO:0000725">
    <property type="term" value="P:recombinational repair"/>
    <property type="evidence" value="ECO:0007669"/>
    <property type="project" value="TreeGrafter"/>
</dbReference>
<keyword evidence="1 5" id="KW-0547">Nucleotide-binding</keyword>
<gene>
    <name evidence="7" type="ORF">ATW55_05115</name>
</gene>
<dbReference type="GO" id="GO:0005524">
    <property type="term" value="F:ATP binding"/>
    <property type="evidence" value="ECO:0007669"/>
    <property type="project" value="UniProtKB-UniRule"/>
</dbReference>
<dbReference type="RefSeq" id="WP_067718958.1">
    <property type="nucleotide sequence ID" value="NZ_LPVJ01000061.1"/>
</dbReference>
<feature type="binding site" evidence="5">
    <location>
        <begin position="202"/>
        <end position="209"/>
    </location>
    <ligand>
        <name>ATP</name>
        <dbReference type="ChEBI" id="CHEBI:30616"/>
    </ligand>
</feature>
<evidence type="ECO:0000256" key="1">
    <source>
        <dbReference type="ARBA" id="ARBA00022741"/>
    </source>
</evidence>
<evidence type="ECO:0000256" key="5">
    <source>
        <dbReference type="PROSITE-ProRule" id="PRU00560"/>
    </source>
</evidence>
<dbReference type="InterPro" id="IPR000212">
    <property type="entry name" value="DNA_helicase_UvrD/REP"/>
</dbReference>
<dbReference type="GO" id="GO:0005829">
    <property type="term" value="C:cytosol"/>
    <property type="evidence" value="ECO:0007669"/>
    <property type="project" value="TreeGrafter"/>
</dbReference>
<dbReference type="PROSITE" id="PS51198">
    <property type="entry name" value="UVRD_HELICASE_ATP_BIND"/>
    <property type="match status" value="1"/>
</dbReference>
<dbReference type="Proteomes" id="UP000053557">
    <property type="component" value="Unassembled WGS sequence"/>
</dbReference>
<accession>A0A117SX84</accession>
<dbReference type="GO" id="GO:0043138">
    <property type="term" value="F:3'-5' DNA helicase activity"/>
    <property type="evidence" value="ECO:0007669"/>
    <property type="project" value="TreeGrafter"/>
</dbReference>
<dbReference type="Pfam" id="PF00580">
    <property type="entry name" value="UvrD-helicase"/>
    <property type="match status" value="1"/>
</dbReference>
<comment type="caution">
    <text evidence="7">The sequence shown here is derived from an EMBL/GenBank/DDBJ whole genome shotgun (WGS) entry which is preliminary data.</text>
</comment>